<dbReference type="Proteomes" id="UP000298030">
    <property type="component" value="Unassembled WGS sequence"/>
</dbReference>
<dbReference type="PANTHER" id="PTHR34883:SF15">
    <property type="entry name" value="EXTRACELLULAR SERINE-RICH PROTEIN"/>
    <property type="match status" value="1"/>
</dbReference>
<evidence type="ECO:0000313" key="2">
    <source>
        <dbReference type="Proteomes" id="UP000298030"/>
    </source>
</evidence>
<dbReference type="OrthoDB" id="1921208at2759"/>
<gene>
    <name evidence="1" type="ORF">FA13DRAFT_1031164</name>
</gene>
<accession>A0A4Y7SZK6</accession>
<dbReference type="AlphaFoldDB" id="A0A4Y7SZK6"/>
<organism evidence="1 2">
    <name type="scientific">Coprinellus micaceus</name>
    <name type="common">Glistening ink-cap mushroom</name>
    <name type="synonym">Coprinus micaceus</name>
    <dbReference type="NCBI Taxonomy" id="71717"/>
    <lineage>
        <taxon>Eukaryota</taxon>
        <taxon>Fungi</taxon>
        <taxon>Dikarya</taxon>
        <taxon>Basidiomycota</taxon>
        <taxon>Agaricomycotina</taxon>
        <taxon>Agaricomycetes</taxon>
        <taxon>Agaricomycetidae</taxon>
        <taxon>Agaricales</taxon>
        <taxon>Agaricineae</taxon>
        <taxon>Psathyrellaceae</taxon>
        <taxon>Coprinellus</taxon>
    </lineage>
</organism>
<evidence type="ECO:0000313" key="1">
    <source>
        <dbReference type="EMBL" id="TEB26659.1"/>
    </source>
</evidence>
<name>A0A4Y7SZK6_COPMI</name>
<proteinExistence type="predicted"/>
<dbReference type="PANTHER" id="PTHR34883">
    <property type="entry name" value="SERINE-RICH PROTEIN, PUTATIVE-RELATED-RELATED"/>
    <property type="match status" value="1"/>
</dbReference>
<sequence length="120" mass="13742">MLSFHPKNHTVTRPSFENTCTPLGYDGTRVQIDSGFLPVFSPDSPRLWNYTVLTEDPVYFYCAQTSLVKYIAKHRSLTGQSDNMSPLTYPVQPLHQRDGVCDQRCRRERHHPLGGFIGED</sequence>
<dbReference type="InterPro" id="IPR052953">
    <property type="entry name" value="Ser-rich/MCO-related"/>
</dbReference>
<comment type="caution">
    <text evidence="1">The sequence shown here is derived from an EMBL/GenBank/DDBJ whole genome shotgun (WGS) entry which is preliminary data.</text>
</comment>
<dbReference type="EMBL" id="QPFP01000047">
    <property type="protein sequence ID" value="TEB26659.1"/>
    <property type="molecule type" value="Genomic_DNA"/>
</dbReference>
<reference evidence="1 2" key="1">
    <citation type="journal article" date="2019" name="Nat. Ecol. Evol.">
        <title>Megaphylogeny resolves global patterns of mushroom evolution.</title>
        <authorList>
            <person name="Varga T."/>
            <person name="Krizsan K."/>
            <person name="Foldi C."/>
            <person name="Dima B."/>
            <person name="Sanchez-Garcia M."/>
            <person name="Sanchez-Ramirez S."/>
            <person name="Szollosi G.J."/>
            <person name="Szarkandi J.G."/>
            <person name="Papp V."/>
            <person name="Albert L."/>
            <person name="Andreopoulos W."/>
            <person name="Angelini C."/>
            <person name="Antonin V."/>
            <person name="Barry K.W."/>
            <person name="Bougher N.L."/>
            <person name="Buchanan P."/>
            <person name="Buyck B."/>
            <person name="Bense V."/>
            <person name="Catcheside P."/>
            <person name="Chovatia M."/>
            <person name="Cooper J."/>
            <person name="Damon W."/>
            <person name="Desjardin D."/>
            <person name="Finy P."/>
            <person name="Geml J."/>
            <person name="Haridas S."/>
            <person name="Hughes K."/>
            <person name="Justo A."/>
            <person name="Karasinski D."/>
            <person name="Kautmanova I."/>
            <person name="Kiss B."/>
            <person name="Kocsube S."/>
            <person name="Kotiranta H."/>
            <person name="LaButti K.M."/>
            <person name="Lechner B.E."/>
            <person name="Liimatainen K."/>
            <person name="Lipzen A."/>
            <person name="Lukacs Z."/>
            <person name="Mihaltcheva S."/>
            <person name="Morgado L.N."/>
            <person name="Niskanen T."/>
            <person name="Noordeloos M.E."/>
            <person name="Ohm R.A."/>
            <person name="Ortiz-Santana B."/>
            <person name="Ovrebo C."/>
            <person name="Racz N."/>
            <person name="Riley R."/>
            <person name="Savchenko A."/>
            <person name="Shiryaev A."/>
            <person name="Soop K."/>
            <person name="Spirin V."/>
            <person name="Szebenyi C."/>
            <person name="Tomsovsky M."/>
            <person name="Tulloss R.E."/>
            <person name="Uehling J."/>
            <person name="Grigoriev I.V."/>
            <person name="Vagvolgyi C."/>
            <person name="Papp T."/>
            <person name="Martin F.M."/>
            <person name="Miettinen O."/>
            <person name="Hibbett D.S."/>
            <person name="Nagy L.G."/>
        </authorList>
    </citation>
    <scope>NUCLEOTIDE SEQUENCE [LARGE SCALE GENOMIC DNA]</scope>
    <source>
        <strain evidence="1 2">FP101781</strain>
    </source>
</reference>
<keyword evidence="2" id="KW-1185">Reference proteome</keyword>
<protein>
    <submittedName>
        <fullName evidence="1">Uncharacterized protein</fullName>
    </submittedName>
</protein>